<dbReference type="AlphaFoldDB" id="A0A4R0XJL1"/>
<dbReference type="InterPro" id="IPR032710">
    <property type="entry name" value="NTF2-like_dom_sf"/>
</dbReference>
<dbReference type="Proteomes" id="UP000294192">
    <property type="component" value="Unassembled WGS sequence"/>
</dbReference>
<dbReference type="SUPFAM" id="SSF54427">
    <property type="entry name" value="NTF2-like"/>
    <property type="match status" value="1"/>
</dbReference>
<name>A0A4R0XJL1_9MOLU</name>
<dbReference type="OrthoDB" id="391735at2"/>
<comment type="caution">
    <text evidence="1">The sequence shown here is derived from an EMBL/GenBank/DDBJ whole genome shotgun (WGS) entry which is preliminary data.</text>
</comment>
<dbReference type="RefSeq" id="WP_131599424.1">
    <property type="nucleotide sequence ID" value="NZ_CBDBYK010000009.1"/>
</dbReference>
<accession>A0A4R0XJL1</accession>
<evidence type="ECO:0008006" key="3">
    <source>
        <dbReference type="Google" id="ProtNLM"/>
    </source>
</evidence>
<evidence type="ECO:0000313" key="1">
    <source>
        <dbReference type="EMBL" id="TCG10813.1"/>
    </source>
</evidence>
<reference evidence="1 2" key="1">
    <citation type="submission" date="2018-02" db="EMBL/GenBank/DDBJ databases">
        <title>Mycoplasma marinum and Mycoplasma todarodis sp. nov., moderately halophilic and psychrotolerant mycoplasmas isolated from cephalopods.</title>
        <authorList>
            <person name="Viver T."/>
        </authorList>
    </citation>
    <scope>NUCLEOTIDE SEQUENCE [LARGE SCALE GENOMIC DNA]</scope>
    <source>
        <strain evidence="1 2">PE</strain>
    </source>
</reference>
<sequence>MQNKKIIESFYDSWINKDINSLKKIYHHEVTFNDEAFRNLDWDKTISMWSMLFNRNKNPNLNCAYEIKEIKGDIVKTEIKLEYFFGKDKNPVTNCISTTFEIKDGKIINQLDAFDFKKWFNQAFNIQKSKSGLYYKTVQKLTRIKVKKDLAKFQRNSKTNK</sequence>
<gene>
    <name evidence="1" type="ORF">C4B24_03735</name>
</gene>
<proteinExistence type="predicted"/>
<evidence type="ECO:0000313" key="2">
    <source>
        <dbReference type="Proteomes" id="UP000294192"/>
    </source>
</evidence>
<dbReference type="Gene3D" id="3.10.450.50">
    <property type="match status" value="1"/>
</dbReference>
<protein>
    <recommendedName>
        <fullName evidence="3">SnoaL-like domain-containing protein</fullName>
    </recommendedName>
</protein>
<dbReference type="EMBL" id="PSZO01000020">
    <property type="protein sequence ID" value="TCG10813.1"/>
    <property type="molecule type" value="Genomic_DNA"/>
</dbReference>
<keyword evidence="2" id="KW-1185">Reference proteome</keyword>
<organism evidence="1 2">
    <name type="scientific">Mycoplasma marinum</name>
    <dbReference type="NCBI Taxonomy" id="1937190"/>
    <lineage>
        <taxon>Bacteria</taxon>
        <taxon>Bacillati</taxon>
        <taxon>Mycoplasmatota</taxon>
        <taxon>Mollicutes</taxon>
        <taxon>Mycoplasmataceae</taxon>
        <taxon>Mycoplasma</taxon>
    </lineage>
</organism>